<evidence type="ECO:0000256" key="1">
    <source>
        <dbReference type="ARBA" id="ARBA00022729"/>
    </source>
</evidence>
<evidence type="ECO:0000313" key="4">
    <source>
        <dbReference type="Proteomes" id="UP000683507"/>
    </source>
</evidence>
<feature type="signal peptide" evidence="2">
    <location>
        <begin position="1"/>
        <end position="21"/>
    </location>
</feature>
<evidence type="ECO:0000256" key="2">
    <source>
        <dbReference type="SAM" id="SignalP"/>
    </source>
</evidence>
<reference evidence="3" key="1">
    <citation type="submission" date="2021-04" db="EMBL/GenBank/DDBJ databases">
        <authorList>
            <person name="Rodrigo-Torres L."/>
            <person name="Arahal R. D."/>
            <person name="Lucena T."/>
        </authorList>
    </citation>
    <scope>NUCLEOTIDE SEQUENCE</scope>
    <source>
        <strain evidence="3">AS29M-1</strain>
    </source>
</reference>
<dbReference type="AlphaFoldDB" id="A0A916JSY6"/>
<dbReference type="Proteomes" id="UP000683507">
    <property type="component" value="Chromosome"/>
</dbReference>
<accession>A0A916JSY6</accession>
<dbReference type="KEGG" id="ptan:CRYO30217_03595"/>
<protein>
    <recommendedName>
        <fullName evidence="5">T9SS C-terminal target domain-containing protein</fullName>
    </recommendedName>
</protein>
<dbReference type="EMBL" id="OU015584">
    <property type="protein sequence ID" value="CAG5087841.1"/>
    <property type="molecule type" value="Genomic_DNA"/>
</dbReference>
<dbReference type="InterPro" id="IPR026444">
    <property type="entry name" value="Secre_tail"/>
</dbReference>
<organism evidence="3 4">
    <name type="scientific">Parvicella tangerina</name>
    <dbReference type="NCBI Taxonomy" id="2829795"/>
    <lineage>
        <taxon>Bacteria</taxon>
        <taxon>Pseudomonadati</taxon>
        <taxon>Bacteroidota</taxon>
        <taxon>Flavobacteriia</taxon>
        <taxon>Flavobacteriales</taxon>
        <taxon>Parvicellaceae</taxon>
        <taxon>Parvicella</taxon>
    </lineage>
</organism>
<sequence>MRYTNLLLLTFLLSIYHNNNAQITISSSDMPQAGDIFIYQNSTDLLTEDFTLTGSAYSWDYSSGTSSQVDSLKIVSVGSTPLAYQLNFNNQFTQPDYYSDYAQKGADLDVMGQVSITERFDYYGINSNSLEIKGFGAKINGVPASVKYDTIDQLYPFPMTDGMATHNSVGYYLASVPNLGTYGQWIRREVVVDGYGSLTTPNATYPNTIRVKTTLLQTDTIYVDQFGFGQTIDRPEETIYEWFTNTEKTPVMRVVVRNSQPTEAKYLLEITSGVETIDHDELAVATTLTSGVYKLVNYNGFKNVQVFNLNGQKVGSYTADQIDLRESPNGVYFAIIEMNNSKHCFKIIK</sequence>
<evidence type="ECO:0008006" key="5">
    <source>
        <dbReference type="Google" id="ProtNLM"/>
    </source>
</evidence>
<name>A0A916JSY6_9FLAO</name>
<keyword evidence="1 2" id="KW-0732">Signal</keyword>
<feature type="chain" id="PRO_5036826186" description="T9SS C-terminal target domain-containing protein" evidence="2">
    <location>
        <begin position="22"/>
        <end position="349"/>
    </location>
</feature>
<dbReference type="RefSeq" id="WP_258543763.1">
    <property type="nucleotide sequence ID" value="NZ_OU015584.1"/>
</dbReference>
<keyword evidence="4" id="KW-1185">Reference proteome</keyword>
<gene>
    <name evidence="3" type="ORF">CRYO30217_03595</name>
</gene>
<dbReference type="NCBIfam" id="TIGR04183">
    <property type="entry name" value="Por_Secre_tail"/>
    <property type="match status" value="1"/>
</dbReference>
<evidence type="ECO:0000313" key="3">
    <source>
        <dbReference type="EMBL" id="CAG5087841.1"/>
    </source>
</evidence>
<proteinExistence type="predicted"/>